<feature type="region of interest" description="Disordered" evidence="3">
    <location>
        <begin position="191"/>
        <end position="212"/>
    </location>
</feature>
<dbReference type="SUPFAM" id="SSF54928">
    <property type="entry name" value="RNA-binding domain, RBD"/>
    <property type="match status" value="1"/>
</dbReference>
<dbReference type="PANTHER" id="PTHR48027">
    <property type="entry name" value="HETEROGENEOUS NUCLEAR RIBONUCLEOPROTEIN 87F-RELATED"/>
    <property type="match status" value="1"/>
</dbReference>
<feature type="compositionally biased region" description="Gly residues" evidence="3">
    <location>
        <begin position="279"/>
        <end position="289"/>
    </location>
</feature>
<feature type="region of interest" description="Disordered" evidence="3">
    <location>
        <begin position="79"/>
        <end position="112"/>
    </location>
</feature>
<dbReference type="InterPro" id="IPR000504">
    <property type="entry name" value="RRM_dom"/>
</dbReference>
<sequence length="289" mass="29553">MSESMLAPSMSAHTGNHFFDAFRRDPAVAAPFLKLATFFTLHCFRLGVSVTPIQASTSLGYEYFRQFLTSPHAHLQHTKAFSQRRPSSVPHPLPISSSLHPRTLSSMSSNDNSGGSKLFVGNLAWSTDSRSLKYSFGQYGDVVDAIVMQDRETGRSRGFGFITFKEQAHADAAIEALNGQEVDGREIRVNYANSQGGGGGGGGQRQGGGGGYRGGGGGGGGYNSGYGGGGYGGDQGGNYGGNGGNQSYGGGHGGGGGYGGGGQGQGNWRGQQDAYNAPSGGGGGGGGGW</sequence>
<dbReference type="PROSITE" id="PS50102">
    <property type="entry name" value="RRM"/>
    <property type="match status" value="1"/>
</dbReference>
<organism evidence="5 6">
    <name type="scientific">Puccinia coronata f. sp. avenae</name>
    <dbReference type="NCBI Taxonomy" id="200324"/>
    <lineage>
        <taxon>Eukaryota</taxon>
        <taxon>Fungi</taxon>
        <taxon>Dikarya</taxon>
        <taxon>Basidiomycota</taxon>
        <taxon>Pucciniomycotina</taxon>
        <taxon>Pucciniomycetes</taxon>
        <taxon>Pucciniales</taxon>
        <taxon>Pucciniaceae</taxon>
        <taxon>Puccinia</taxon>
    </lineage>
</organism>
<evidence type="ECO:0000256" key="2">
    <source>
        <dbReference type="PROSITE-ProRule" id="PRU00176"/>
    </source>
</evidence>
<feature type="compositionally biased region" description="Gly residues" evidence="3">
    <location>
        <begin position="195"/>
        <end position="212"/>
    </location>
</feature>
<reference evidence="5 6" key="1">
    <citation type="submission" date="2017-11" db="EMBL/GenBank/DDBJ databases">
        <title>De novo assembly and phasing of dikaryotic genomes from two isolates of Puccinia coronata f. sp. avenae, the causal agent of oat crown rust.</title>
        <authorList>
            <person name="Miller M.E."/>
            <person name="Zhang Y."/>
            <person name="Omidvar V."/>
            <person name="Sperschneider J."/>
            <person name="Schwessinger B."/>
            <person name="Raley C."/>
            <person name="Palmer J.M."/>
            <person name="Garnica D."/>
            <person name="Upadhyaya N."/>
            <person name="Rathjen J."/>
            <person name="Taylor J.M."/>
            <person name="Park R.F."/>
            <person name="Dodds P.N."/>
            <person name="Hirsch C.D."/>
            <person name="Kianian S.F."/>
            <person name="Figueroa M."/>
        </authorList>
    </citation>
    <scope>NUCLEOTIDE SEQUENCE [LARGE SCALE GENOMIC DNA]</scope>
    <source>
        <strain evidence="5">12SD80</strain>
    </source>
</reference>
<protein>
    <recommendedName>
        <fullName evidence="4">RRM domain-containing protein</fullName>
    </recommendedName>
</protein>
<dbReference type="InterPro" id="IPR052462">
    <property type="entry name" value="SLIRP/GR-RBP-like"/>
</dbReference>
<evidence type="ECO:0000259" key="4">
    <source>
        <dbReference type="PROSITE" id="PS50102"/>
    </source>
</evidence>
<feature type="compositionally biased region" description="Low complexity" evidence="3">
    <location>
        <begin position="86"/>
        <end position="112"/>
    </location>
</feature>
<evidence type="ECO:0000313" key="6">
    <source>
        <dbReference type="Proteomes" id="UP000235392"/>
    </source>
</evidence>
<dbReference type="Pfam" id="PF00076">
    <property type="entry name" value="RRM_1"/>
    <property type="match status" value="1"/>
</dbReference>
<gene>
    <name evidence="5" type="ORF">PCASD_00407</name>
</gene>
<dbReference type="Gene3D" id="3.30.70.330">
    <property type="match status" value="1"/>
</dbReference>
<proteinExistence type="predicted"/>
<dbReference type="InterPro" id="IPR035979">
    <property type="entry name" value="RBD_domain_sf"/>
</dbReference>
<dbReference type="Proteomes" id="UP000235392">
    <property type="component" value="Unassembled WGS sequence"/>
</dbReference>
<dbReference type="SMART" id="SM00360">
    <property type="entry name" value="RRM"/>
    <property type="match status" value="1"/>
</dbReference>
<keyword evidence="1 2" id="KW-0694">RNA-binding</keyword>
<dbReference type="CDD" id="cd21608">
    <property type="entry name" value="RRM2_NsCP33_like"/>
    <property type="match status" value="1"/>
</dbReference>
<feature type="region of interest" description="Disordered" evidence="3">
    <location>
        <begin position="259"/>
        <end position="289"/>
    </location>
</feature>
<dbReference type="InterPro" id="IPR012677">
    <property type="entry name" value="Nucleotide-bd_a/b_plait_sf"/>
</dbReference>
<evidence type="ECO:0000256" key="3">
    <source>
        <dbReference type="SAM" id="MobiDB-lite"/>
    </source>
</evidence>
<comment type="caution">
    <text evidence="5">The sequence shown here is derived from an EMBL/GenBank/DDBJ whole genome shotgun (WGS) entry which is preliminary data.</text>
</comment>
<evidence type="ECO:0000313" key="5">
    <source>
        <dbReference type="EMBL" id="PLW51492.1"/>
    </source>
</evidence>
<name>A0A2N5VNB8_9BASI</name>
<evidence type="ECO:0000256" key="1">
    <source>
        <dbReference type="ARBA" id="ARBA00022884"/>
    </source>
</evidence>
<dbReference type="AlphaFoldDB" id="A0A2N5VNB8"/>
<dbReference type="InterPro" id="IPR048289">
    <property type="entry name" value="RRM2_NsCP33-like"/>
</dbReference>
<feature type="domain" description="RRM" evidence="4">
    <location>
        <begin position="116"/>
        <end position="194"/>
    </location>
</feature>
<dbReference type="EMBL" id="PGCI01000005">
    <property type="protein sequence ID" value="PLW51492.1"/>
    <property type="molecule type" value="Genomic_DNA"/>
</dbReference>
<accession>A0A2N5VNB8</accession>
<dbReference type="GO" id="GO:0003723">
    <property type="term" value="F:RNA binding"/>
    <property type="evidence" value="ECO:0007669"/>
    <property type="project" value="UniProtKB-UniRule"/>
</dbReference>